<dbReference type="STRING" id="1838286.Verru16b_03249"/>
<feature type="transmembrane region" description="Helical" evidence="5">
    <location>
        <begin position="66"/>
        <end position="85"/>
    </location>
</feature>
<dbReference type="InterPro" id="IPR035952">
    <property type="entry name" value="Rhomboid-like_sf"/>
</dbReference>
<feature type="transmembrane region" description="Helical" evidence="5">
    <location>
        <begin position="92"/>
        <end position="111"/>
    </location>
</feature>
<keyword evidence="8" id="KW-1185">Reference proteome</keyword>
<feature type="transmembrane region" description="Helical" evidence="5">
    <location>
        <begin position="21"/>
        <end position="39"/>
    </location>
</feature>
<evidence type="ECO:0000313" key="7">
    <source>
        <dbReference type="EMBL" id="AOS46152.1"/>
    </source>
</evidence>
<dbReference type="KEGG" id="obg:Verru16b_03249"/>
<comment type="subcellular location">
    <subcellularLocation>
        <location evidence="1">Membrane</location>
        <topology evidence="1">Multi-pass membrane protein</topology>
    </subcellularLocation>
</comment>
<dbReference type="Pfam" id="PF01694">
    <property type="entry name" value="Rhomboid"/>
    <property type="match status" value="1"/>
</dbReference>
<evidence type="ECO:0000256" key="5">
    <source>
        <dbReference type="SAM" id="Phobius"/>
    </source>
</evidence>
<evidence type="ECO:0000259" key="6">
    <source>
        <dbReference type="Pfam" id="PF01694"/>
    </source>
</evidence>
<keyword evidence="4 5" id="KW-0472">Membrane</keyword>
<dbReference type="GO" id="GO:0016020">
    <property type="term" value="C:membrane"/>
    <property type="evidence" value="ECO:0007669"/>
    <property type="project" value="UniProtKB-SubCell"/>
</dbReference>
<keyword evidence="2 5" id="KW-0812">Transmembrane</keyword>
<protein>
    <submittedName>
        <fullName evidence="7">Rhomboid family protein</fullName>
    </submittedName>
</protein>
<feature type="transmembrane region" description="Helical" evidence="5">
    <location>
        <begin position="179"/>
        <end position="198"/>
    </location>
</feature>
<reference evidence="7 8" key="1">
    <citation type="submission" date="2016-06" db="EMBL/GenBank/DDBJ databases">
        <title>Three novel species with peptidoglycan cell walls form the new genus Lacunisphaera gen. nov. in the family Opitutaceae of the verrucomicrobial subdivision 4.</title>
        <authorList>
            <person name="Rast P."/>
            <person name="Gloeckner I."/>
            <person name="Jogler M."/>
            <person name="Boedeker C."/>
            <person name="Jeske O."/>
            <person name="Wiegand S."/>
            <person name="Reinhardt R."/>
            <person name="Schumann P."/>
            <person name="Rohde M."/>
            <person name="Spring S."/>
            <person name="Gloeckner F.O."/>
            <person name="Jogler C."/>
        </authorList>
    </citation>
    <scope>NUCLEOTIDE SEQUENCE [LARGE SCALE GENOMIC DNA]</scope>
    <source>
        <strain evidence="7 8">IG16b</strain>
    </source>
</reference>
<keyword evidence="3 5" id="KW-1133">Transmembrane helix</keyword>
<evidence type="ECO:0000313" key="8">
    <source>
        <dbReference type="Proteomes" id="UP000095228"/>
    </source>
</evidence>
<dbReference type="InterPro" id="IPR023826">
    <property type="entry name" value="Rhom-like_SP_proteobac"/>
</dbReference>
<evidence type="ECO:0000256" key="4">
    <source>
        <dbReference type="ARBA" id="ARBA00023136"/>
    </source>
</evidence>
<feature type="transmembrane region" description="Helical" evidence="5">
    <location>
        <begin position="117"/>
        <end position="134"/>
    </location>
</feature>
<evidence type="ECO:0000256" key="3">
    <source>
        <dbReference type="ARBA" id="ARBA00022989"/>
    </source>
</evidence>
<sequence>MSGSPAKTPVAELQTQVLLRPATFLFALLALVVQLVPAWRAGLLYDRPALAAGELWRLWTGHLVHFGWPHFLVDAGLLLIVGWFAESRHPAFTRLGLWLMPAFVSGCLYAFEPAMLRYGGLSALNLGLLVYVAAQGWRRDWTDWFWPAVLLAYVAELFFEHYRGGTGGGTIRFDDPGIRVATGAHLASAAYALLALGASRLRPRRTL</sequence>
<dbReference type="GO" id="GO:0004252">
    <property type="term" value="F:serine-type endopeptidase activity"/>
    <property type="evidence" value="ECO:0007669"/>
    <property type="project" value="InterPro"/>
</dbReference>
<dbReference type="EMBL" id="CP016094">
    <property type="protein sequence ID" value="AOS46152.1"/>
    <property type="molecule type" value="Genomic_DNA"/>
</dbReference>
<dbReference type="OrthoDB" id="196054at2"/>
<proteinExistence type="predicted"/>
<feature type="domain" description="Peptidase S54 rhomboid" evidence="6">
    <location>
        <begin position="53"/>
        <end position="194"/>
    </location>
</feature>
<dbReference type="Proteomes" id="UP000095228">
    <property type="component" value="Chromosome"/>
</dbReference>
<dbReference type="AlphaFoldDB" id="A0A1D8AZ24"/>
<evidence type="ECO:0000256" key="1">
    <source>
        <dbReference type="ARBA" id="ARBA00004141"/>
    </source>
</evidence>
<organism evidence="7 8">
    <name type="scientific">Lacunisphaera limnophila</name>
    <dbReference type="NCBI Taxonomy" id="1838286"/>
    <lineage>
        <taxon>Bacteria</taxon>
        <taxon>Pseudomonadati</taxon>
        <taxon>Verrucomicrobiota</taxon>
        <taxon>Opitutia</taxon>
        <taxon>Opitutales</taxon>
        <taxon>Opitutaceae</taxon>
        <taxon>Lacunisphaera</taxon>
    </lineage>
</organism>
<dbReference type="RefSeq" id="WP_069963234.1">
    <property type="nucleotide sequence ID" value="NZ_CP016094.1"/>
</dbReference>
<name>A0A1D8AZ24_9BACT</name>
<dbReference type="InterPro" id="IPR022764">
    <property type="entry name" value="Peptidase_S54_rhomboid_dom"/>
</dbReference>
<gene>
    <name evidence="7" type="ORF">Verru16b_03249</name>
</gene>
<accession>A0A1D8AZ24</accession>
<dbReference type="SUPFAM" id="SSF144091">
    <property type="entry name" value="Rhomboid-like"/>
    <property type="match status" value="1"/>
</dbReference>
<evidence type="ECO:0000256" key="2">
    <source>
        <dbReference type="ARBA" id="ARBA00022692"/>
    </source>
</evidence>
<feature type="transmembrane region" description="Helical" evidence="5">
    <location>
        <begin position="141"/>
        <end position="159"/>
    </location>
</feature>
<dbReference type="NCBIfam" id="TIGR03902">
    <property type="entry name" value="rhom_GG_sort"/>
    <property type="match status" value="1"/>
</dbReference>
<dbReference type="Gene3D" id="1.20.1540.10">
    <property type="entry name" value="Rhomboid-like"/>
    <property type="match status" value="1"/>
</dbReference>